<feature type="region of interest" description="Disordered" evidence="1">
    <location>
        <begin position="1"/>
        <end position="22"/>
    </location>
</feature>
<comment type="caution">
    <text evidence="2">The sequence shown here is derived from an EMBL/GenBank/DDBJ whole genome shotgun (WGS) entry which is preliminary data.</text>
</comment>
<sequence length="338" mass="38391">MSSPIINPNNLPKGGQGESMAASGAMIVSGLDKELKPKSEVVIKDPKANLKELDEYILKLTNTTPLDQVKKWEQKNTGGKKEEERKPARFKAFYSPSAPAEPFEWNKKGKSGNFILDFFLSLQHEILKRVLFFALNPELNELSKLAEELNINTKGWNLEKFHVGPDGEAILSSDLTPEEKKILLLKEELKILIIGEILEDEWVGLLVIKLRKNYVLKTLIGLNVKIEELIISAKQIAWLKLIAELKAMHLKRVFCGSKKDFDSYSKVILNLTQKIRKIDLNLPGELMNLVKTHLEKLALETAVYKLELLRSLQKISPDKAREKDIKWLESTAAHLKHV</sequence>
<gene>
    <name evidence="2" type="ORF">A2438_02475</name>
</gene>
<accession>A0A1F4U596</accession>
<name>A0A1F4U596_UNCSA</name>
<evidence type="ECO:0000256" key="1">
    <source>
        <dbReference type="SAM" id="MobiDB-lite"/>
    </source>
</evidence>
<evidence type="ECO:0000313" key="2">
    <source>
        <dbReference type="EMBL" id="OGC40138.1"/>
    </source>
</evidence>
<dbReference type="Proteomes" id="UP000179242">
    <property type="component" value="Unassembled WGS sequence"/>
</dbReference>
<feature type="compositionally biased region" description="Polar residues" evidence="1">
    <location>
        <begin position="1"/>
        <end position="10"/>
    </location>
</feature>
<proteinExistence type="predicted"/>
<dbReference type="EMBL" id="MEUJ01000004">
    <property type="protein sequence ID" value="OGC40138.1"/>
    <property type="molecule type" value="Genomic_DNA"/>
</dbReference>
<protein>
    <submittedName>
        <fullName evidence="2">Uncharacterized protein</fullName>
    </submittedName>
</protein>
<reference evidence="2 3" key="1">
    <citation type="journal article" date="2016" name="Nat. Commun.">
        <title>Thousands of microbial genomes shed light on interconnected biogeochemical processes in an aquifer system.</title>
        <authorList>
            <person name="Anantharaman K."/>
            <person name="Brown C.T."/>
            <person name="Hug L.A."/>
            <person name="Sharon I."/>
            <person name="Castelle C.J."/>
            <person name="Probst A.J."/>
            <person name="Thomas B.C."/>
            <person name="Singh A."/>
            <person name="Wilkins M.J."/>
            <person name="Karaoz U."/>
            <person name="Brodie E.L."/>
            <person name="Williams K.H."/>
            <person name="Hubbard S.S."/>
            <person name="Banfield J.F."/>
        </authorList>
    </citation>
    <scope>NUCLEOTIDE SEQUENCE [LARGE SCALE GENOMIC DNA]</scope>
</reference>
<organism evidence="2 3">
    <name type="scientific">candidate division WOR-1 bacterium RIFOXYC2_FULL_46_14</name>
    <dbReference type="NCBI Taxonomy" id="1802587"/>
    <lineage>
        <taxon>Bacteria</taxon>
        <taxon>Bacillati</taxon>
        <taxon>Saganbacteria</taxon>
    </lineage>
</organism>
<dbReference type="AlphaFoldDB" id="A0A1F4U596"/>
<evidence type="ECO:0000313" key="3">
    <source>
        <dbReference type="Proteomes" id="UP000179242"/>
    </source>
</evidence>